<sequence>MKAKLLGHSANDLFWFILPLVLPSMLSRYDLNYTEAGGILTIYLLFTAAGSFAAGKLSDRFSRKRILSYGLFAASAGLISASFAPGLPVFLILISLTAIGVSTFHPVMYAVIDESYPERKSRVMGLYECFGTAAILLMFLINGYLLKRIGVRGVMIVTAIPAIVMGLVYAFSSSIPDTASIESEPSGGVTDSGPADPDHRIERGDALRLVLFLISKILRIISVTALLNFLPTIFVSFFGMETDRAAYATAFYFAGGISGSIIAGKLSEHFNSFGIILVGTVFIGFTLLVLAGNLPVWIYLIIITLFGAFASGCLINQNLLMSRLSGSLGRGEVFGIMMGFMTFTSAVSPAVFGFVLDFTGYREALYIFSLPLLASILILSWLLKTDRAVKSPAGVSL</sequence>
<feature type="transmembrane region" description="Helical" evidence="4">
    <location>
        <begin position="217"/>
        <end position="239"/>
    </location>
</feature>
<feature type="transmembrane region" description="Helical" evidence="4">
    <location>
        <begin position="90"/>
        <end position="112"/>
    </location>
</feature>
<keyword evidence="1 4" id="KW-0812">Transmembrane</keyword>
<feature type="transmembrane region" description="Helical" evidence="4">
    <location>
        <begin position="270"/>
        <end position="291"/>
    </location>
</feature>
<comment type="caution">
    <text evidence="6">The sequence shown here is derived from an EMBL/GenBank/DDBJ whole genome shotgun (WGS) entry which is preliminary data.</text>
</comment>
<evidence type="ECO:0000256" key="1">
    <source>
        <dbReference type="ARBA" id="ARBA00022692"/>
    </source>
</evidence>
<evidence type="ECO:0000256" key="3">
    <source>
        <dbReference type="ARBA" id="ARBA00023136"/>
    </source>
</evidence>
<feature type="transmembrane region" description="Helical" evidence="4">
    <location>
        <begin position="333"/>
        <end position="352"/>
    </location>
</feature>
<evidence type="ECO:0000256" key="4">
    <source>
        <dbReference type="SAM" id="Phobius"/>
    </source>
</evidence>
<dbReference type="GO" id="GO:0005886">
    <property type="term" value="C:plasma membrane"/>
    <property type="evidence" value="ECO:0007669"/>
    <property type="project" value="TreeGrafter"/>
</dbReference>
<keyword evidence="3 4" id="KW-0472">Membrane</keyword>
<accession>A0AAJ1IBZ3</accession>
<feature type="transmembrane region" description="Helical" evidence="4">
    <location>
        <begin position="124"/>
        <end position="145"/>
    </location>
</feature>
<dbReference type="PANTHER" id="PTHR43129:SF1">
    <property type="entry name" value="FOSMIDOMYCIN RESISTANCE PROTEIN"/>
    <property type="match status" value="1"/>
</dbReference>
<dbReference type="PROSITE" id="PS50850">
    <property type="entry name" value="MFS"/>
    <property type="match status" value="1"/>
</dbReference>
<evidence type="ECO:0000256" key="2">
    <source>
        <dbReference type="ARBA" id="ARBA00022989"/>
    </source>
</evidence>
<dbReference type="AlphaFoldDB" id="A0AAJ1IBZ3"/>
<feature type="transmembrane region" description="Helical" evidence="4">
    <location>
        <begin position="66"/>
        <end position="84"/>
    </location>
</feature>
<organism evidence="6 7">
    <name type="scientific">Candidatus Thalassospirochaeta sargassi</name>
    <dbReference type="NCBI Taxonomy" id="3119039"/>
    <lineage>
        <taxon>Bacteria</taxon>
        <taxon>Pseudomonadati</taxon>
        <taxon>Spirochaetota</taxon>
        <taxon>Spirochaetia</taxon>
        <taxon>Spirochaetales</taxon>
        <taxon>Spirochaetaceae</taxon>
        <taxon>Candidatus Thalassospirochaeta</taxon>
    </lineage>
</organism>
<feature type="transmembrane region" description="Helical" evidence="4">
    <location>
        <begin position="245"/>
        <end position="263"/>
    </location>
</feature>
<feature type="transmembrane region" description="Helical" evidence="4">
    <location>
        <begin position="35"/>
        <end position="54"/>
    </location>
</feature>
<dbReference type="Proteomes" id="UP001221217">
    <property type="component" value="Unassembled WGS sequence"/>
</dbReference>
<feature type="transmembrane region" description="Helical" evidence="4">
    <location>
        <begin position="151"/>
        <end position="171"/>
    </location>
</feature>
<name>A0AAJ1IBZ3_9SPIO</name>
<gene>
    <name evidence="6" type="ORF">PQJ61_06490</name>
</gene>
<dbReference type="GO" id="GO:0022857">
    <property type="term" value="F:transmembrane transporter activity"/>
    <property type="evidence" value="ECO:0007669"/>
    <property type="project" value="InterPro"/>
</dbReference>
<feature type="transmembrane region" description="Helical" evidence="4">
    <location>
        <begin position="297"/>
        <end position="321"/>
    </location>
</feature>
<feature type="domain" description="Major facilitator superfamily (MFS) profile" evidence="5">
    <location>
        <begin position="1"/>
        <end position="387"/>
    </location>
</feature>
<reference evidence="6 7" key="1">
    <citation type="submission" date="2022-12" db="EMBL/GenBank/DDBJ databases">
        <title>Metagenome assembled genome from gulf of manar.</title>
        <authorList>
            <person name="Kohli P."/>
            <person name="Pk S."/>
            <person name="Venkata Ramana C."/>
            <person name="Sasikala C."/>
        </authorList>
    </citation>
    <scope>NUCLEOTIDE SEQUENCE [LARGE SCALE GENOMIC DNA]</scope>
    <source>
        <strain evidence="6">JB008</strain>
    </source>
</reference>
<evidence type="ECO:0000313" key="7">
    <source>
        <dbReference type="Proteomes" id="UP001221217"/>
    </source>
</evidence>
<dbReference type="PANTHER" id="PTHR43129">
    <property type="entry name" value="FOSMIDOMYCIN RESISTANCE PROTEIN"/>
    <property type="match status" value="1"/>
</dbReference>
<proteinExistence type="predicted"/>
<dbReference type="InterPro" id="IPR011701">
    <property type="entry name" value="MFS"/>
</dbReference>
<dbReference type="InterPro" id="IPR036259">
    <property type="entry name" value="MFS_trans_sf"/>
</dbReference>
<feature type="transmembrane region" description="Helical" evidence="4">
    <location>
        <begin position="364"/>
        <end position="383"/>
    </location>
</feature>
<dbReference type="SUPFAM" id="SSF103473">
    <property type="entry name" value="MFS general substrate transporter"/>
    <property type="match status" value="1"/>
</dbReference>
<evidence type="ECO:0000313" key="6">
    <source>
        <dbReference type="EMBL" id="MDC7226394.1"/>
    </source>
</evidence>
<evidence type="ECO:0000259" key="5">
    <source>
        <dbReference type="PROSITE" id="PS50850"/>
    </source>
</evidence>
<dbReference type="Pfam" id="PF07690">
    <property type="entry name" value="MFS_1"/>
    <property type="match status" value="1"/>
</dbReference>
<dbReference type="EMBL" id="JAQQAL010000011">
    <property type="protein sequence ID" value="MDC7226394.1"/>
    <property type="molecule type" value="Genomic_DNA"/>
</dbReference>
<dbReference type="InterPro" id="IPR020846">
    <property type="entry name" value="MFS_dom"/>
</dbReference>
<keyword evidence="2 4" id="KW-1133">Transmembrane helix</keyword>
<dbReference type="Gene3D" id="1.20.1250.20">
    <property type="entry name" value="MFS general substrate transporter like domains"/>
    <property type="match status" value="2"/>
</dbReference>
<protein>
    <submittedName>
        <fullName evidence="6">MFS transporter</fullName>
    </submittedName>
</protein>
<feature type="transmembrane region" description="Helical" evidence="4">
    <location>
        <begin position="12"/>
        <end position="29"/>
    </location>
</feature>